<keyword evidence="2 8" id="KW-0547">Nucleotide-binding</keyword>
<dbReference type="GO" id="GO:0005524">
    <property type="term" value="F:ATP binding"/>
    <property type="evidence" value="ECO:0007669"/>
    <property type="project" value="UniProtKB-KW"/>
</dbReference>
<feature type="binding site" evidence="8">
    <location>
        <position position="255"/>
    </location>
    <ligand>
        <name>(6S)-NADPHX</name>
        <dbReference type="ChEBI" id="CHEBI:64076"/>
    </ligand>
</feature>
<dbReference type="CDD" id="cd01171">
    <property type="entry name" value="YXKO-related"/>
    <property type="match status" value="1"/>
</dbReference>
<name>A0D4P4_PARTE</name>
<dbReference type="OrthoDB" id="8110916at2759"/>
<dbReference type="STRING" id="5888.A0D4P4"/>
<dbReference type="HOGENOM" id="CLU_030651_3_0_1"/>
<protein>
    <recommendedName>
        <fullName evidence="8">ATP-dependent (S)-NAD(P)H-hydrate dehydratase</fullName>
        <ecNumber evidence="8">4.2.1.93</ecNumber>
    </recommendedName>
    <alternativeName>
        <fullName evidence="8">ATP-dependent NAD(P)HX dehydratase</fullName>
    </alternativeName>
</protein>
<dbReference type="AlphaFoldDB" id="A0D4P4"/>
<dbReference type="PANTHER" id="PTHR12592">
    <property type="entry name" value="ATP-DEPENDENT (S)-NAD(P)H-HYDRATE DEHYDRATASE FAMILY MEMBER"/>
    <property type="match status" value="1"/>
</dbReference>
<keyword evidence="3 8" id="KW-0067">ATP-binding</keyword>
<dbReference type="OMA" id="WRAAYHN"/>
<evidence type="ECO:0000256" key="6">
    <source>
        <dbReference type="ARBA" id="ARBA00023239"/>
    </source>
</evidence>
<dbReference type="EC" id="4.2.1.93" evidence="8"/>
<feature type="binding site" evidence="8">
    <location>
        <position position="110"/>
    </location>
    <ligand>
        <name>(6S)-NADPHX</name>
        <dbReference type="ChEBI" id="CHEBI:64076"/>
    </ligand>
</feature>
<comment type="similarity">
    <text evidence="8">Belongs to the NnrD/CARKD family.</text>
</comment>
<evidence type="ECO:0000256" key="4">
    <source>
        <dbReference type="ARBA" id="ARBA00022857"/>
    </source>
</evidence>
<comment type="catalytic activity">
    <reaction evidence="8">
        <text>(6S)-NADHX + ATP = ADP + phosphate + NADH + H(+)</text>
        <dbReference type="Rhea" id="RHEA:19017"/>
        <dbReference type="ChEBI" id="CHEBI:15378"/>
        <dbReference type="ChEBI" id="CHEBI:30616"/>
        <dbReference type="ChEBI" id="CHEBI:43474"/>
        <dbReference type="ChEBI" id="CHEBI:57945"/>
        <dbReference type="ChEBI" id="CHEBI:64074"/>
        <dbReference type="ChEBI" id="CHEBI:456216"/>
        <dbReference type="EC" id="4.2.1.93"/>
    </reaction>
</comment>
<dbReference type="KEGG" id="ptm:GSPATT00013458001"/>
<dbReference type="FunCoup" id="A0D4P4">
    <property type="interactions" value="189"/>
</dbReference>
<proteinExistence type="inferred from homology"/>
<keyword evidence="1 8" id="KW-0597">Phosphoprotein</keyword>
<evidence type="ECO:0000256" key="1">
    <source>
        <dbReference type="ARBA" id="ARBA00022553"/>
    </source>
</evidence>
<evidence type="ECO:0000313" key="11">
    <source>
        <dbReference type="Proteomes" id="UP000000600"/>
    </source>
</evidence>
<keyword evidence="6 8" id="KW-0456">Lyase</keyword>
<keyword evidence="5 8" id="KW-0520">NAD</keyword>
<reference evidence="10 11" key="1">
    <citation type="journal article" date="2006" name="Nature">
        <title>Global trends of whole-genome duplications revealed by the ciliate Paramecium tetraurelia.</title>
        <authorList>
            <consortium name="Genoscope"/>
            <person name="Aury J.-M."/>
            <person name="Jaillon O."/>
            <person name="Duret L."/>
            <person name="Noel B."/>
            <person name="Jubin C."/>
            <person name="Porcel B.M."/>
            <person name="Segurens B."/>
            <person name="Daubin V."/>
            <person name="Anthouard V."/>
            <person name="Aiach N."/>
            <person name="Arnaiz O."/>
            <person name="Billaut A."/>
            <person name="Beisson J."/>
            <person name="Blanc I."/>
            <person name="Bouhouche K."/>
            <person name="Camara F."/>
            <person name="Duharcourt S."/>
            <person name="Guigo R."/>
            <person name="Gogendeau D."/>
            <person name="Katinka M."/>
            <person name="Keller A.-M."/>
            <person name="Kissmehl R."/>
            <person name="Klotz C."/>
            <person name="Koll F."/>
            <person name="Le Moue A."/>
            <person name="Lepere C."/>
            <person name="Malinsky S."/>
            <person name="Nowacki M."/>
            <person name="Nowak J.K."/>
            <person name="Plattner H."/>
            <person name="Poulain J."/>
            <person name="Ruiz F."/>
            <person name="Serrano V."/>
            <person name="Zagulski M."/>
            <person name="Dessen P."/>
            <person name="Betermier M."/>
            <person name="Weissenbach J."/>
            <person name="Scarpelli C."/>
            <person name="Schachter V."/>
            <person name="Sperling L."/>
            <person name="Meyer E."/>
            <person name="Cohen J."/>
            <person name="Wincker P."/>
        </authorList>
    </citation>
    <scope>NUCLEOTIDE SEQUENCE [LARGE SCALE GENOMIC DNA]</scope>
    <source>
        <strain evidence="10 11">Stock d4-2</strain>
    </source>
</reference>
<evidence type="ECO:0000256" key="8">
    <source>
        <dbReference type="HAMAP-Rule" id="MF_03157"/>
    </source>
</evidence>
<keyword evidence="11" id="KW-1185">Reference proteome</keyword>
<evidence type="ECO:0000313" key="10">
    <source>
        <dbReference type="EMBL" id="CAK78011.1"/>
    </source>
</evidence>
<dbReference type="Pfam" id="PF01256">
    <property type="entry name" value="Carb_kinase"/>
    <property type="match status" value="1"/>
</dbReference>
<accession>A0D4P4</accession>
<dbReference type="GO" id="GO:0046496">
    <property type="term" value="P:nicotinamide nucleotide metabolic process"/>
    <property type="evidence" value="ECO:0007669"/>
    <property type="project" value="UniProtKB-UniRule"/>
</dbReference>
<comment type="cofactor">
    <cofactor evidence="8">
        <name>Mg(2+)</name>
        <dbReference type="ChEBI" id="CHEBI:18420"/>
    </cofactor>
</comment>
<dbReference type="GeneID" id="5031193"/>
<dbReference type="NCBIfam" id="TIGR00196">
    <property type="entry name" value="yjeF_cterm"/>
    <property type="match status" value="1"/>
</dbReference>
<dbReference type="EMBL" id="CT868296">
    <property type="protein sequence ID" value="CAK78011.1"/>
    <property type="molecule type" value="Genomic_DNA"/>
</dbReference>
<dbReference type="PANTHER" id="PTHR12592:SF0">
    <property type="entry name" value="ATP-DEPENDENT (S)-NAD(P)H-HYDRATE DEHYDRATASE"/>
    <property type="match status" value="1"/>
</dbReference>
<dbReference type="InterPro" id="IPR000631">
    <property type="entry name" value="CARKD"/>
</dbReference>
<dbReference type="PROSITE" id="PS51383">
    <property type="entry name" value="YJEF_C_3"/>
    <property type="match status" value="1"/>
</dbReference>
<dbReference type="Gene3D" id="3.40.1190.20">
    <property type="match status" value="1"/>
</dbReference>
<comment type="catalytic activity">
    <reaction evidence="7 8">
        <text>(6S)-NADPHX + ATP = ADP + phosphate + NADPH + H(+)</text>
        <dbReference type="Rhea" id="RHEA:32231"/>
        <dbReference type="ChEBI" id="CHEBI:15378"/>
        <dbReference type="ChEBI" id="CHEBI:30616"/>
        <dbReference type="ChEBI" id="CHEBI:43474"/>
        <dbReference type="ChEBI" id="CHEBI:57783"/>
        <dbReference type="ChEBI" id="CHEBI:64076"/>
        <dbReference type="ChEBI" id="CHEBI:456216"/>
        <dbReference type="EC" id="4.2.1.93"/>
    </reaction>
</comment>
<gene>
    <name evidence="10" type="ORF">GSPATT00013458001</name>
</gene>
<dbReference type="SUPFAM" id="SSF53613">
    <property type="entry name" value="Ribokinase-like"/>
    <property type="match status" value="1"/>
</dbReference>
<evidence type="ECO:0000256" key="2">
    <source>
        <dbReference type="ARBA" id="ARBA00022741"/>
    </source>
</evidence>
<feature type="binding site" evidence="8">
    <location>
        <begin position="165"/>
        <end position="171"/>
    </location>
    <ligand>
        <name>(6S)-NADPHX</name>
        <dbReference type="ChEBI" id="CHEBI:64076"/>
    </ligand>
</feature>
<dbReference type="Proteomes" id="UP000000600">
    <property type="component" value="Unassembled WGS sequence"/>
</dbReference>
<organism evidence="10 11">
    <name type="scientific">Paramecium tetraurelia</name>
    <dbReference type="NCBI Taxonomy" id="5888"/>
    <lineage>
        <taxon>Eukaryota</taxon>
        <taxon>Sar</taxon>
        <taxon>Alveolata</taxon>
        <taxon>Ciliophora</taxon>
        <taxon>Intramacronucleata</taxon>
        <taxon>Oligohymenophorea</taxon>
        <taxon>Peniculida</taxon>
        <taxon>Parameciidae</taxon>
        <taxon>Paramecium</taxon>
    </lineage>
</organism>
<dbReference type="HAMAP" id="MF_01965">
    <property type="entry name" value="NADHX_dehydratase"/>
    <property type="match status" value="1"/>
</dbReference>
<dbReference type="RefSeq" id="XP_001445408.1">
    <property type="nucleotide sequence ID" value="XM_001445371.1"/>
</dbReference>
<evidence type="ECO:0000256" key="5">
    <source>
        <dbReference type="ARBA" id="ARBA00023027"/>
    </source>
</evidence>
<dbReference type="FunFam" id="3.40.1190.20:FF:000091">
    <property type="entry name" value="ATP-dependent (S)-NAD(P)H-hydrate dehydratase"/>
    <property type="match status" value="1"/>
</dbReference>
<keyword evidence="4" id="KW-0521">NADP</keyword>
<evidence type="ECO:0000256" key="3">
    <source>
        <dbReference type="ARBA" id="ARBA00022840"/>
    </source>
</evidence>
<dbReference type="GO" id="GO:0110051">
    <property type="term" value="P:metabolite repair"/>
    <property type="evidence" value="ECO:0000318"/>
    <property type="project" value="GO_Central"/>
</dbReference>
<comment type="function">
    <text evidence="8">Catalyzes the dehydration of the S-form of NAD(P)HX at the expense of ATP, which is converted to ADP. Together with NAD(P)HX epimerase, which catalyzes the epimerization of the S- and R-forms, the enzyme allows the repair of both epimers of NAD(P)HX, a damaged form of NAD(P)H that is a result of enzymatic or heat-dependent hydration.</text>
</comment>
<feature type="binding site" evidence="8">
    <location>
        <begin position="226"/>
        <end position="230"/>
    </location>
    <ligand>
        <name>ATP</name>
        <dbReference type="ChEBI" id="CHEBI:30616"/>
    </ligand>
</feature>
<dbReference type="GO" id="GO:0047453">
    <property type="term" value="F:ATP-dependent NAD(P)H-hydrate dehydratase activity"/>
    <property type="evidence" value="ECO:0000318"/>
    <property type="project" value="GO_Central"/>
</dbReference>
<dbReference type="InterPro" id="IPR029056">
    <property type="entry name" value="Ribokinase-like"/>
</dbReference>
<sequence>MFKQKSFSKIIPLLDKTRHKGQNGKIASIGGSFEYTGAPYYAAISALKGGGDLAYIFCTKSAAIPIKSYSPECIVYPYLLEEGEYVLLENAVNKLVSSTSIMHSLVIGPGLGREQITGRMLENLFQKNNSIKILDADALWHISQKPNKLIAIIQEKSDQFILTPNAMEVKRLLEYFDIQYIKPDYDSLNVINDQDVNYKQIGIENGYPGLIAELSRKLNNVIIVSKGQNDIITNGKVGYAVNLQGSQKRCGGQGDILSGLIGLYSYWSQEQEVDKIEGCILGSVVTRRAANLASNKEHYSLTTPKIIDHIGEALYSIVTDQ</sequence>
<feature type="domain" description="YjeF C-terminal" evidence="9">
    <location>
        <begin position="3"/>
        <end position="317"/>
    </location>
</feature>
<dbReference type="InParanoid" id="A0D4P4"/>
<evidence type="ECO:0000259" key="9">
    <source>
        <dbReference type="PROSITE" id="PS51383"/>
    </source>
</evidence>
<dbReference type="eggNOG" id="KOG3974">
    <property type="taxonomic scope" value="Eukaryota"/>
</dbReference>
<evidence type="ECO:0000256" key="7">
    <source>
        <dbReference type="ARBA" id="ARBA00047472"/>
    </source>
</evidence>
<feature type="binding site" evidence="8">
    <location>
        <begin position="245"/>
        <end position="254"/>
    </location>
    <ligand>
        <name>ATP</name>
        <dbReference type="ChEBI" id="CHEBI:30616"/>
    </ligand>
</feature>